<reference evidence="1" key="1">
    <citation type="journal article" date="2019" name="bioRxiv">
        <title>The Genome of the Zebra Mussel, Dreissena polymorpha: A Resource for Invasive Species Research.</title>
        <authorList>
            <person name="McCartney M.A."/>
            <person name="Auch B."/>
            <person name="Kono T."/>
            <person name="Mallez S."/>
            <person name="Zhang Y."/>
            <person name="Obille A."/>
            <person name="Becker A."/>
            <person name="Abrahante J.E."/>
            <person name="Garbe J."/>
            <person name="Badalamenti J.P."/>
            <person name="Herman A."/>
            <person name="Mangelson H."/>
            <person name="Liachko I."/>
            <person name="Sullivan S."/>
            <person name="Sone E.D."/>
            <person name="Koren S."/>
            <person name="Silverstein K.A.T."/>
            <person name="Beckman K.B."/>
            <person name="Gohl D.M."/>
        </authorList>
    </citation>
    <scope>NUCLEOTIDE SEQUENCE</scope>
    <source>
        <strain evidence="1">Duluth1</strain>
        <tissue evidence="1">Whole animal</tissue>
    </source>
</reference>
<dbReference type="EMBL" id="JAIWYP010000003">
    <property type="protein sequence ID" value="KAH3852973.1"/>
    <property type="molecule type" value="Genomic_DNA"/>
</dbReference>
<accession>A0A9D4R3L8</accession>
<proteinExistence type="predicted"/>
<reference evidence="1" key="2">
    <citation type="submission" date="2020-11" db="EMBL/GenBank/DDBJ databases">
        <authorList>
            <person name="McCartney M.A."/>
            <person name="Auch B."/>
            <person name="Kono T."/>
            <person name="Mallez S."/>
            <person name="Becker A."/>
            <person name="Gohl D.M."/>
            <person name="Silverstein K.A.T."/>
            <person name="Koren S."/>
            <person name="Bechman K.B."/>
            <person name="Herman A."/>
            <person name="Abrahante J.E."/>
            <person name="Garbe J."/>
        </authorList>
    </citation>
    <scope>NUCLEOTIDE SEQUENCE</scope>
    <source>
        <strain evidence="1">Duluth1</strain>
        <tissue evidence="1">Whole animal</tissue>
    </source>
</reference>
<organism evidence="1 2">
    <name type="scientific">Dreissena polymorpha</name>
    <name type="common">Zebra mussel</name>
    <name type="synonym">Mytilus polymorpha</name>
    <dbReference type="NCBI Taxonomy" id="45954"/>
    <lineage>
        <taxon>Eukaryota</taxon>
        <taxon>Metazoa</taxon>
        <taxon>Spiralia</taxon>
        <taxon>Lophotrochozoa</taxon>
        <taxon>Mollusca</taxon>
        <taxon>Bivalvia</taxon>
        <taxon>Autobranchia</taxon>
        <taxon>Heteroconchia</taxon>
        <taxon>Euheterodonta</taxon>
        <taxon>Imparidentia</taxon>
        <taxon>Neoheterodontei</taxon>
        <taxon>Myida</taxon>
        <taxon>Dreissenoidea</taxon>
        <taxon>Dreissenidae</taxon>
        <taxon>Dreissena</taxon>
    </lineage>
</organism>
<comment type="caution">
    <text evidence="1">The sequence shown here is derived from an EMBL/GenBank/DDBJ whole genome shotgun (WGS) entry which is preliminary data.</text>
</comment>
<evidence type="ECO:0000313" key="2">
    <source>
        <dbReference type="Proteomes" id="UP000828390"/>
    </source>
</evidence>
<name>A0A9D4R3L8_DREPO</name>
<keyword evidence="2" id="KW-1185">Reference proteome</keyword>
<gene>
    <name evidence="1" type="ORF">DPMN_095495</name>
</gene>
<dbReference type="AlphaFoldDB" id="A0A9D4R3L8"/>
<sequence length="71" mass="8331">MAKHVNLSQIWTNKHTRIDAKPKLNDEIDLQIDDDYGTGIESDSRCIDEDDNDEYNYCDHSLKTVKYLRTL</sequence>
<protein>
    <submittedName>
        <fullName evidence="1">Uncharacterized protein</fullName>
    </submittedName>
</protein>
<evidence type="ECO:0000313" key="1">
    <source>
        <dbReference type="EMBL" id="KAH3852973.1"/>
    </source>
</evidence>
<dbReference type="Proteomes" id="UP000828390">
    <property type="component" value="Unassembled WGS sequence"/>
</dbReference>